<dbReference type="AlphaFoldDB" id="A0A3N4IVE9"/>
<accession>A0A3N4IVE9</accession>
<reference evidence="2 3" key="1">
    <citation type="journal article" date="2018" name="Nat. Ecol. Evol.">
        <title>Pezizomycetes genomes reveal the molecular basis of ectomycorrhizal truffle lifestyle.</title>
        <authorList>
            <person name="Murat C."/>
            <person name="Payen T."/>
            <person name="Noel B."/>
            <person name="Kuo A."/>
            <person name="Morin E."/>
            <person name="Chen J."/>
            <person name="Kohler A."/>
            <person name="Krizsan K."/>
            <person name="Balestrini R."/>
            <person name="Da Silva C."/>
            <person name="Montanini B."/>
            <person name="Hainaut M."/>
            <person name="Levati E."/>
            <person name="Barry K.W."/>
            <person name="Belfiori B."/>
            <person name="Cichocki N."/>
            <person name="Clum A."/>
            <person name="Dockter R.B."/>
            <person name="Fauchery L."/>
            <person name="Guy J."/>
            <person name="Iotti M."/>
            <person name="Le Tacon F."/>
            <person name="Lindquist E.A."/>
            <person name="Lipzen A."/>
            <person name="Malagnac F."/>
            <person name="Mello A."/>
            <person name="Molinier V."/>
            <person name="Miyauchi S."/>
            <person name="Poulain J."/>
            <person name="Riccioni C."/>
            <person name="Rubini A."/>
            <person name="Sitrit Y."/>
            <person name="Splivallo R."/>
            <person name="Traeger S."/>
            <person name="Wang M."/>
            <person name="Zifcakova L."/>
            <person name="Wipf D."/>
            <person name="Zambonelli A."/>
            <person name="Paolocci F."/>
            <person name="Nowrousian M."/>
            <person name="Ottonello S."/>
            <person name="Baldrian P."/>
            <person name="Spatafora J.W."/>
            <person name="Henrissat B."/>
            <person name="Nagy L.G."/>
            <person name="Aury J.M."/>
            <person name="Wincker P."/>
            <person name="Grigoriev I.V."/>
            <person name="Bonfante P."/>
            <person name="Martin F.M."/>
        </authorList>
    </citation>
    <scope>NUCLEOTIDE SEQUENCE [LARGE SCALE GENOMIC DNA]</scope>
    <source>
        <strain evidence="2 3">120613-1</strain>
    </source>
</reference>
<evidence type="ECO:0000256" key="1">
    <source>
        <dbReference type="SAM" id="MobiDB-lite"/>
    </source>
</evidence>
<evidence type="ECO:0000313" key="3">
    <source>
        <dbReference type="Proteomes" id="UP000276215"/>
    </source>
</evidence>
<proteinExistence type="predicted"/>
<gene>
    <name evidence="2" type="ORF">L873DRAFT_1849610</name>
</gene>
<dbReference type="EMBL" id="ML120684">
    <property type="protein sequence ID" value="RPA88768.1"/>
    <property type="molecule type" value="Genomic_DNA"/>
</dbReference>
<evidence type="ECO:0000313" key="2">
    <source>
        <dbReference type="EMBL" id="RPA88768.1"/>
    </source>
</evidence>
<feature type="compositionally biased region" description="Basic and acidic residues" evidence="1">
    <location>
        <begin position="370"/>
        <end position="380"/>
    </location>
</feature>
<keyword evidence="3" id="KW-1185">Reference proteome</keyword>
<dbReference type="Proteomes" id="UP000276215">
    <property type="component" value="Unassembled WGS sequence"/>
</dbReference>
<protein>
    <submittedName>
        <fullName evidence="2">Uncharacterized protein</fullName>
    </submittedName>
</protein>
<sequence length="478" mass="53438">MVGTTYLRQQTTGVTNEQMRDRQEDTGRRQQFGEPQRFQSANRENVRERHVWGMEVRTNCDPDNVQQSSAVNGIVVEVICESGNHCKHTDTKGNDWFVEIESSTSESGDGKTEVDENNFVKELTSKGNSRSSGNGRGLGEPEVMAGEKGNANKQPEQKKLPARQSGHRPIRLMAGCQSFDFVSGFWDTEVTGLTWRQFFDLSPEVQERPQGKGIVRKGKRKAETRVMELILSEAALVAVGDYMNDVYVIKDAYGRDHNVPREGIQGTKGHKAKVLVNPGIGTANLDEELVVELVLESGKSFEEVIRQIVSKARNELAVFQALEDYGSGYDCTDSGGITINEKTDNSGTELGSKDGFEESDGVNTSDLEQEERGRDQELSSHDFEKLAQLAEVGRSTSAKTMEGLDSNCDDKQNKHVYWKDENLVNDEEITIDEQDTLGVFGKEDIYSFRETGKWVIERVGSSKSRLVGLEELWGWKKK</sequence>
<organism evidence="2 3">
    <name type="scientific">Choiromyces venosus 120613-1</name>
    <dbReference type="NCBI Taxonomy" id="1336337"/>
    <lineage>
        <taxon>Eukaryota</taxon>
        <taxon>Fungi</taxon>
        <taxon>Dikarya</taxon>
        <taxon>Ascomycota</taxon>
        <taxon>Pezizomycotina</taxon>
        <taxon>Pezizomycetes</taxon>
        <taxon>Pezizales</taxon>
        <taxon>Tuberaceae</taxon>
        <taxon>Choiromyces</taxon>
    </lineage>
</organism>
<feature type="region of interest" description="Disordered" evidence="1">
    <location>
        <begin position="102"/>
        <end position="165"/>
    </location>
</feature>
<name>A0A3N4IVE9_9PEZI</name>
<feature type="region of interest" description="Disordered" evidence="1">
    <location>
        <begin position="335"/>
        <end position="380"/>
    </location>
</feature>
<feature type="compositionally biased region" description="Basic and acidic residues" evidence="1">
    <location>
        <begin position="18"/>
        <end position="28"/>
    </location>
</feature>
<feature type="region of interest" description="Disordered" evidence="1">
    <location>
        <begin position="1"/>
        <end position="44"/>
    </location>
</feature>
<feature type="compositionally biased region" description="Polar residues" evidence="1">
    <location>
        <begin position="1"/>
        <end position="17"/>
    </location>
</feature>